<reference evidence="1" key="1">
    <citation type="journal article" date="2020" name="Phytopathology">
        <title>Genome Sequence Resources of Colletotrichum truncatum, C. plurivorum, C. musicola, and C. sojae: Four Species Pathogenic to Soybean (Glycine max).</title>
        <authorList>
            <person name="Rogerio F."/>
            <person name="Boufleur T.R."/>
            <person name="Ciampi-Guillardi M."/>
            <person name="Sukno S.A."/>
            <person name="Thon M.R."/>
            <person name="Massola Junior N.S."/>
            <person name="Baroncelli R."/>
        </authorList>
    </citation>
    <scope>NUCLEOTIDE SEQUENCE</scope>
    <source>
        <strain evidence="1">LFN00145</strain>
    </source>
</reference>
<evidence type="ECO:0000313" key="2">
    <source>
        <dbReference type="Proteomes" id="UP000654918"/>
    </source>
</evidence>
<organism evidence="1 2">
    <name type="scientific">Colletotrichum plurivorum</name>
    <dbReference type="NCBI Taxonomy" id="2175906"/>
    <lineage>
        <taxon>Eukaryota</taxon>
        <taxon>Fungi</taxon>
        <taxon>Dikarya</taxon>
        <taxon>Ascomycota</taxon>
        <taxon>Pezizomycotina</taxon>
        <taxon>Sordariomycetes</taxon>
        <taxon>Hypocreomycetidae</taxon>
        <taxon>Glomerellales</taxon>
        <taxon>Glomerellaceae</taxon>
        <taxon>Colletotrichum</taxon>
        <taxon>Colletotrichum orchidearum species complex</taxon>
    </lineage>
</organism>
<dbReference type="Proteomes" id="UP000654918">
    <property type="component" value="Unassembled WGS sequence"/>
</dbReference>
<gene>
    <name evidence="1" type="ORF">CPLU01_15029</name>
</gene>
<dbReference type="EMBL" id="WIGO01000452">
    <property type="protein sequence ID" value="KAF6811837.1"/>
    <property type="molecule type" value="Genomic_DNA"/>
</dbReference>
<proteinExistence type="predicted"/>
<evidence type="ECO:0000313" key="1">
    <source>
        <dbReference type="EMBL" id="KAF6811837.1"/>
    </source>
</evidence>
<comment type="caution">
    <text evidence="1">The sequence shown here is derived from an EMBL/GenBank/DDBJ whole genome shotgun (WGS) entry which is preliminary data.</text>
</comment>
<keyword evidence="2" id="KW-1185">Reference proteome</keyword>
<protein>
    <submittedName>
        <fullName evidence="1">Uncharacterized protein</fullName>
    </submittedName>
</protein>
<accession>A0A8H6JF76</accession>
<name>A0A8H6JF76_9PEZI</name>
<dbReference type="AlphaFoldDB" id="A0A8H6JF76"/>
<sequence>MSPRRFTGGSFHRFLTQTGRRQLSPRFCAAGGLPGEIKGILPFDRSPVGLFLLAWQGSNAVGVDLREATYHAPGSAGRPALACGSTMHRPWIRGGRLSTIIGLECLADGDLHSVLQPPDMEPGRLSLP</sequence>